<dbReference type="PANTHER" id="PTHR14389">
    <property type="entry name" value="SI:CH1073-475A24.1"/>
    <property type="match status" value="1"/>
</dbReference>
<dbReference type="InterPro" id="IPR009003">
    <property type="entry name" value="Peptidase_S1_PA"/>
</dbReference>
<proteinExistence type="predicted"/>
<dbReference type="SUPFAM" id="SSF57845">
    <property type="entry name" value="B-box zinc-binding domain"/>
    <property type="match status" value="1"/>
</dbReference>
<gene>
    <name evidence="1" type="ORF">MCOR_22270</name>
</gene>
<evidence type="ECO:0000313" key="2">
    <source>
        <dbReference type="Proteomes" id="UP000507470"/>
    </source>
</evidence>
<name>A0A6J8BSF1_MYTCO</name>
<dbReference type="PANTHER" id="PTHR14389:SF3">
    <property type="entry name" value="PROTEIN FAM111A-LIKE"/>
    <property type="match status" value="1"/>
</dbReference>
<keyword evidence="2" id="KW-1185">Reference proteome</keyword>
<sequence>MFDEKIVSYLVFKYQSSLSDSMNSPERKNYLRLLTFCFGQTQDVIRQHFERVVLDKTTFSKFLKNYRHELFHRYIIDAPCCECTNFRKQSRLHKLRQRQFEILYYGKGKPPKDHFKVQKGVVIQHCICRYLPKHNVDVSVLDITLTCSIVRACCDLDESQVKWLNSVREVRNKLAHTSEVSKDQFQIQWDILETAVIGLAGNVGEFFKKEQKKQIRSIQEEFSTDYLKTILRETNTFMMTGSLKQTLLELIDAENAVLPAIHVADKVSALNTVSESVGIVRGQFINSSCWRVGQNFIMTVWHGIEQQIRGHDNNMNENKLKYMTVEFCNKKQFRIRPSIVYQNKELDTVVLQLEATSRNLPPPLTKFHIVDPENDDGALLHLIAYPLGEKKQIHFDVELWTPTHTRIQILKDFCASKYKFSGNYDNDYDDLLQKDRLVVKCQFEHGASGCPGIMLSHNNNEPHVVLMFARGFPNFYYRRKFSRERRTFPKSKLLQQGISICSIYNDIKKKNPQLCRQIFEYQTYYKAVSATQDQGENIHDGINVETNTIATEPEPCHDISSAFIPANTETIQTSLCELHKEHSSFFCCSHELIICIECVCSNHIKCPDILTVTRAAKYGLSSLIDSTEQKLDGLKKNIDFLMQKQIIILKKVDKQCCMIQKTMREIVENRTLHFDIETEPEKDLQRKRSLCFDHVKNIIRELNEIKQKIVFTSQDIQNKKSIENQDHAFCHLHDIKTELERIENRINLIQHKVFKFNWISELRKQ</sequence>
<dbReference type="AlphaFoldDB" id="A0A6J8BSF1"/>
<protein>
    <recommendedName>
        <fullName evidence="3">DZIP3-like HEPN domain-containing protein</fullName>
    </recommendedName>
</protein>
<dbReference type="OrthoDB" id="6162750at2759"/>
<accession>A0A6J8BSF1</accession>
<dbReference type="EMBL" id="CACVKT020003932">
    <property type="protein sequence ID" value="CAC5386875.1"/>
    <property type="molecule type" value="Genomic_DNA"/>
</dbReference>
<reference evidence="1 2" key="1">
    <citation type="submission" date="2020-06" db="EMBL/GenBank/DDBJ databases">
        <authorList>
            <person name="Li R."/>
            <person name="Bekaert M."/>
        </authorList>
    </citation>
    <scope>NUCLEOTIDE SEQUENCE [LARGE SCALE GENOMIC DNA]</scope>
    <source>
        <strain evidence="2">wild</strain>
    </source>
</reference>
<organism evidence="1 2">
    <name type="scientific">Mytilus coruscus</name>
    <name type="common">Sea mussel</name>
    <dbReference type="NCBI Taxonomy" id="42192"/>
    <lineage>
        <taxon>Eukaryota</taxon>
        <taxon>Metazoa</taxon>
        <taxon>Spiralia</taxon>
        <taxon>Lophotrochozoa</taxon>
        <taxon>Mollusca</taxon>
        <taxon>Bivalvia</taxon>
        <taxon>Autobranchia</taxon>
        <taxon>Pteriomorphia</taxon>
        <taxon>Mytilida</taxon>
        <taxon>Mytiloidea</taxon>
        <taxon>Mytilidae</taxon>
        <taxon>Mytilinae</taxon>
        <taxon>Mytilus</taxon>
    </lineage>
</organism>
<evidence type="ECO:0000313" key="1">
    <source>
        <dbReference type="EMBL" id="CAC5386875.1"/>
    </source>
</evidence>
<dbReference type="Proteomes" id="UP000507470">
    <property type="component" value="Unassembled WGS sequence"/>
</dbReference>
<dbReference type="SUPFAM" id="SSF50494">
    <property type="entry name" value="Trypsin-like serine proteases"/>
    <property type="match status" value="1"/>
</dbReference>
<evidence type="ECO:0008006" key="3">
    <source>
        <dbReference type="Google" id="ProtNLM"/>
    </source>
</evidence>